<evidence type="ECO:0000313" key="1">
    <source>
        <dbReference type="EMBL" id="WXB75139.1"/>
    </source>
</evidence>
<dbReference type="EMBL" id="CP144913">
    <property type="protein sequence ID" value="WXB75139.1"/>
    <property type="molecule type" value="Genomic_DNA"/>
</dbReference>
<name>A0ABZ2MDM2_9MICO</name>
<keyword evidence="2" id="KW-1185">Reference proteome</keyword>
<evidence type="ECO:0000313" key="2">
    <source>
        <dbReference type="Proteomes" id="UP001382727"/>
    </source>
</evidence>
<gene>
    <name evidence="1" type="ORF">V1351_09160</name>
</gene>
<dbReference type="RefSeq" id="WP_338747852.1">
    <property type="nucleotide sequence ID" value="NZ_CP144913.1"/>
</dbReference>
<proteinExistence type="predicted"/>
<organism evidence="1 2">
    <name type="scientific">Janibacter alittae</name>
    <dbReference type="NCBI Taxonomy" id="3115209"/>
    <lineage>
        <taxon>Bacteria</taxon>
        <taxon>Bacillati</taxon>
        <taxon>Actinomycetota</taxon>
        <taxon>Actinomycetes</taxon>
        <taxon>Micrococcales</taxon>
        <taxon>Intrasporangiaceae</taxon>
        <taxon>Janibacter</taxon>
    </lineage>
</organism>
<sequence length="154" mass="16221">MTTGVDDAVLCPMLMAHGTSKQILPLLAVQMFPPAGRATEMLELFARRVGLEHVTGPVSDWRPGRRKPAVQASVARNGRWVVTATRGVIFDDSTAAVAPDGLDQAWIDTAGEIERALIFIGGPRPLQTPNDLEAAAAASALIGGWTAVTLPPAT</sequence>
<protein>
    <submittedName>
        <fullName evidence="1">Uncharacterized protein</fullName>
    </submittedName>
</protein>
<accession>A0ABZ2MDM2</accession>
<reference evidence="1 2" key="1">
    <citation type="submission" date="2024-02" db="EMBL/GenBank/DDBJ databases">
        <title>Janibacter sp. nov., isolated from gut of marine sandworm.</title>
        <authorList>
            <person name="Kim B."/>
            <person name="Jun M.O."/>
            <person name="Shin N.-R."/>
        </authorList>
    </citation>
    <scope>NUCLEOTIDE SEQUENCE [LARGE SCALE GENOMIC DNA]</scope>
    <source>
        <strain evidence="1 2">A1S7</strain>
    </source>
</reference>
<dbReference type="Proteomes" id="UP001382727">
    <property type="component" value="Chromosome"/>
</dbReference>